<gene>
    <name evidence="2" type="ORF">FZD47_04460</name>
    <name evidence="1" type="ORF">FZD51_07865</name>
</gene>
<proteinExistence type="predicted"/>
<dbReference type="Proteomes" id="UP000322139">
    <property type="component" value="Unassembled WGS sequence"/>
</dbReference>
<evidence type="ECO:0000313" key="3">
    <source>
        <dbReference type="Proteomes" id="UP000322139"/>
    </source>
</evidence>
<dbReference type="InterPro" id="IPR022580">
    <property type="entry name" value="DUF2639"/>
</dbReference>
<evidence type="ECO:0000313" key="2">
    <source>
        <dbReference type="EMBL" id="TYS66731.1"/>
    </source>
</evidence>
<organism evidence="1 3">
    <name type="scientific">Bacillus infantis</name>
    <dbReference type="NCBI Taxonomy" id="324767"/>
    <lineage>
        <taxon>Bacteria</taxon>
        <taxon>Bacillati</taxon>
        <taxon>Bacillota</taxon>
        <taxon>Bacilli</taxon>
        <taxon>Bacillales</taxon>
        <taxon>Bacillaceae</taxon>
        <taxon>Bacillus</taxon>
    </lineage>
</organism>
<dbReference type="GeneID" id="97350251"/>
<dbReference type="Pfam" id="PF11121">
    <property type="entry name" value="DUF2639"/>
    <property type="match status" value="1"/>
</dbReference>
<reference evidence="3 4" key="1">
    <citation type="submission" date="2019-08" db="EMBL/GenBank/DDBJ databases">
        <title>Bacillus genomes from the desert of Cuatro Cienegas, Coahuila.</title>
        <authorList>
            <person name="Olmedo-Alvarez G."/>
        </authorList>
    </citation>
    <scope>NUCLEOTIDE SEQUENCE [LARGE SCALE GENOMIC DNA]</scope>
    <source>
        <strain evidence="2 4">CH37_1T</strain>
        <strain evidence="1 3">CH446_14T</strain>
    </source>
</reference>
<comment type="caution">
    <text evidence="1">The sequence shown here is derived from an EMBL/GenBank/DDBJ whole genome shotgun (WGS) entry which is preliminary data.</text>
</comment>
<name>A0A5D4RGY1_9BACI</name>
<dbReference type="EMBL" id="VTER01000004">
    <property type="protein sequence ID" value="TYS49136.1"/>
    <property type="molecule type" value="Genomic_DNA"/>
</dbReference>
<dbReference type="AlphaFoldDB" id="A0A5D4RGY1"/>
<accession>A0A5D4RGY1</accession>
<dbReference type="Proteomes" id="UP000323732">
    <property type="component" value="Unassembled WGS sequence"/>
</dbReference>
<dbReference type="EMBL" id="VTES01000001">
    <property type="protein sequence ID" value="TYS66731.1"/>
    <property type="molecule type" value="Genomic_DNA"/>
</dbReference>
<protein>
    <submittedName>
        <fullName evidence="1">DUF2639 domain-containing protein</fullName>
    </submittedName>
</protein>
<dbReference type="RefSeq" id="WP_022544074.1">
    <property type="nucleotide sequence ID" value="NZ_CP160000.1"/>
</dbReference>
<evidence type="ECO:0000313" key="1">
    <source>
        <dbReference type="EMBL" id="TYS49136.1"/>
    </source>
</evidence>
<evidence type="ECO:0000313" key="4">
    <source>
        <dbReference type="Proteomes" id="UP000323732"/>
    </source>
</evidence>
<sequence>MAYQGSKGWYIQKLKEMGINKHPIDRRKIELYKTYIVRKLYIEELKKNPGK</sequence>